<keyword evidence="3" id="KW-1185">Reference proteome</keyword>
<sequence>MAELFSILFFIGLIITCVFMAKPSLSQFKNRPALTRKKIALYGFGTCLVLFALIGVFAPKAPASTTAVVENMEKETPVVEPKAEKATDVKVESKENNQEKELETIKGYNKAILAVRNHGNNVLEIDLPATEVAFTDLDYIDHTSRTTRDILIKILKNPPTQQFSAIRFVIFADLRDQYNNKKNEPIFQLTYDYAEIKKINIDADYVDHRLFLNFAMFGLRSPVAHEMFEGWCAKDDNAEKSGSFCQ</sequence>
<dbReference type="Proteomes" id="UP000013251">
    <property type="component" value="Unassembled WGS sequence"/>
</dbReference>
<feature type="transmembrane region" description="Helical" evidence="1">
    <location>
        <begin position="39"/>
        <end position="58"/>
    </location>
</feature>
<evidence type="ECO:0000313" key="3">
    <source>
        <dbReference type="Proteomes" id="UP000013251"/>
    </source>
</evidence>
<dbReference type="HOGENOM" id="CLU_1149912_0_0_6"/>
<evidence type="ECO:0000313" key="2">
    <source>
        <dbReference type="EMBL" id="ENV91137.1"/>
    </source>
</evidence>
<keyword evidence="1" id="KW-0472">Membrane</keyword>
<dbReference type="AlphaFoldDB" id="N9CZ49"/>
<dbReference type="PATRIC" id="fig|1217650.3.peg.3576"/>
<dbReference type="OrthoDB" id="6692409at2"/>
<dbReference type="RefSeq" id="WP_005034041.1">
    <property type="nucleotide sequence ID" value="NZ_KB849756.1"/>
</dbReference>
<keyword evidence="1" id="KW-1133">Transmembrane helix</keyword>
<reference evidence="2 3" key="1">
    <citation type="submission" date="2013-02" db="EMBL/GenBank/DDBJ databases">
        <title>The Genome Sequence of Acinetobacter bereziniae CIP 70.12.</title>
        <authorList>
            <consortium name="The Broad Institute Genome Sequencing Platform"/>
            <consortium name="The Broad Institute Genome Sequencing Center for Infectious Disease"/>
            <person name="Cerqueira G."/>
            <person name="Feldgarden M."/>
            <person name="Courvalin P."/>
            <person name="Perichon B."/>
            <person name="Grillot-Courvalin C."/>
            <person name="Clermont D."/>
            <person name="Rocha E."/>
            <person name="Yoon E.-J."/>
            <person name="Nemec A."/>
            <person name="Walker B."/>
            <person name="Young S.K."/>
            <person name="Zeng Q."/>
            <person name="Gargeya S."/>
            <person name="Fitzgerald M."/>
            <person name="Haas B."/>
            <person name="Abouelleil A."/>
            <person name="Alvarado L."/>
            <person name="Arachchi H.M."/>
            <person name="Berlin A.M."/>
            <person name="Chapman S.B."/>
            <person name="Dewar J."/>
            <person name="Goldberg J."/>
            <person name="Griggs A."/>
            <person name="Gujja S."/>
            <person name="Hansen M."/>
            <person name="Howarth C."/>
            <person name="Imamovic A."/>
            <person name="Larimer J."/>
            <person name="McCowan C."/>
            <person name="Murphy C."/>
            <person name="Neiman D."/>
            <person name="Pearson M."/>
            <person name="Priest M."/>
            <person name="Roberts A."/>
            <person name="Saif S."/>
            <person name="Shea T."/>
            <person name="Sisk P."/>
            <person name="Sykes S."/>
            <person name="Wortman J."/>
            <person name="Nusbaum C."/>
            <person name="Birren B."/>
        </authorList>
    </citation>
    <scope>NUCLEOTIDE SEQUENCE [LARGE SCALE GENOMIC DNA]</scope>
    <source>
        <strain evidence="2 3">CIP 70.12</strain>
    </source>
</reference>
<accession>N9CZ49</accession>
<protein>
    <submittedName>
        <fullName evidence="2">Uncharacterized protein</fullName>
    </submittedName>
</protein>
<gene>
    <name evidence="2" type="ORF">F938_03636</name>
</gene>
<proteinExistence type="predicted"/>
<evidence type="ECO:0000256" key="1">
    <source>
        <dbReference type="SAM" id="Phobius"/>
    </source>
</evidence>
<keyword evidence="1" id="KW-0812">Transmembrane</keyword>
<dbReference type="EMBL" id="APQG01000047">
    <property type="protein sequence ID" value="ENV91137.1"/>
    <property type="molecule type" value="Genomic_DNA"/>
</dbReference>
<organism evidence="2 3">
    <name type="scientific">Acinetobacter bereziniae LMG 1003 = CIP 70.12</name>
    <dbReference type="NCBI Taxonomy" id="981324"/>
    <lineage>
        <taxon>Bacteria</taxon>
        <taxon>Pseudomonadati</taxon>
        <taxon>Pseudomonadota</taxon>
        <taxon>Gammaproteobacteria</taxon>
        <taxon>Moraxellales</taxon>
        <taxon>Moraxellaceae</taxon>
        <taxon>Acinetobacter</taxon>
    </lineage>
</organism>
<comment type="caution">
    <text evidence="2">The sequence shown here is derived from an EMBL/GenBank/DDBJ whole genome shotgun (WGS) entry which is preliminary data.</text>
</comment>
<name>N9CZ49_ACIBZ</name>